<keyword evidence="2" id="KW-1133">Transmembrane helix</keyword>
<proteinExistence type="predicted"/>
<evidence type="ECO:0000313" key="4">
    <source>
        <dbReference type="EMBL" id="MBC8559560.1"/>
    </source>
</evidence>
<dbReference type="Proteomes" id="UP000610760">
    <property type="component" value="Unassembled WGS sequence"/>
</dbReference>
<organism evidence="4 5">
    <name type="scientific">Fumia xinanensis</name>
    <dbReference type="NCBI Taxonomy" id="2763659"/>
    <lineage>
        <taxon>Bacteria</taxon>
        <taxon>Bacillati</taxon>
        <taxon>Bacillota</taxon>
        <taxon>Clostridia</taxon>
        <taxon>Eubacteriales</taxon>
        <taxon>Oscillospiraceae</taxon>
        <taxon>Fumia</taxon>
    </lineage>
</organism>
<evidence type="ECO:0000256" key="2">
    <source>
        <dbReference type="SAM" id="Phobius"/>
    </source>
</evidence>
<feature type="region of interest" description="Disordered" evidence="1">
    <location>
        <begin position="115"/>
        <end position="198"/>
    </location>
</feature>
<dbReference type="Pfam" id="PF13240">
    <property type="entry name" value="Zn_Ribbon_1"/>
    <property type="match status" value="1"/>
</dbReference>
<keyword evidence="2" id="KW-0472">Membrane</keyword>
<feature type="compositionally biased region" description="Basic and acidic residues" evidence="1">
    <location>
        <begin position="180"/>
        <end position="192"/>
    </location>
</feature>
<dbReference type="AlphaFoldDB" id="A0A926I655"/>
<comment type="caution">
    <text evidence="4">The sequence shown here is derived from an EMBL/GenBank/DDBJ whole genome shotgun (WGS) entry which is preliminary data.</text>
</comment>
<reference evidence="4" key="1">
    <citation type="submission" date="2020-08" db="EMBL/GenBank/DDBJ databases">
        <title>Genome public.</title>
        <authorList>
            <person name="Liu C."/>
            <person name="Sun Q."/>
        </authorList>
    </citation>
    <scope>NUCLEOTIDE SEQUENCE</scope>
    <source>
        <strain evidence="4">NSJ-33</strain>
    </source>
</reference>
<dbReference type="RefSeq" id="WP_249294451.1">
    <property type="nucleotide sequence ID" value="NZ_JACRSV010000001.1"/>
</dbReference>
<dbReference type="InterPro" id="IPR026870">
    <property type="entry name" value="Zinc_ribbon_dom"/>
</dbReference>
<evidence type="ECO:0000313" key="5">
    <source>
        <dbReference type="Proteomes" id="UP000610760"/>
    </source>
</evidence>
<dbReference type="EMBL" id="JACRSV010000001">
    <property type="protein sequence ID" value="MBC8559560.1"/>
    <property type="molecule type" value="Genomic_DNA"/>
</dbReference>
<feature type="domain" description="Zinc-ribbon" evidence="3">
    <location>
        <begin position="8"/>
        <end position="28"/>
    </location>
</feature>
<sequence length="392" mass="43218">MEEKIIICPHCGASVPKNWKFCPKCAHRLAEEPVITVIAPPVVDESDLEESLLAAVEVSYLEESDLEPLIPKTGGASAGPAKQEAFIEPSLGEEPPLKESKPFPVTAEDEPIYAEPSAGEEPLPEEVPLDEEPSLPPENAEQKTSPASRRKRWRGTSPLSSAEGFSYGEVPVRVSDLPSQEEKTSLSDERGKAPSKKRGNTAALLKKIFLLSPGAPSPSHSFQDKTASLTMISQAPDTVHHQPETAKHRTKIVPPPVYLAVERKRNRRIAALLLVAVLALGCGAPFFFRMADTKALEASLALGLSRRESNDRTPYTIALRFEDGVVETYQKSPFYRTEYVLSQKPYTVTSPETVEIDGKEYKIKLSEDKTALTMRPAFSFYGAKEVWYIRDS</sequence>
<keyword evidence="5" id="KW-1185">Reference proteome</keyword>
<keyword evidence="2" id="KW-0812">Transmembrane</keyword>
<feature type="compositionally biased region" description="Acidic residues" evidence="1">
    <location>
        <begin position="122"/>
        <end position="133"/>
    </location>
</feature>
<accession>A0A926I655</accession>
<protein>
    <submittedName>
        <fullName evidence="4">Zinc ribbon domain-containing protein</fullName>
    </submittedName>
</protein>
<evidence type="ECO:0000259" key="3">
    <source>
        <dbReference type="Pfam" id="PF13240"/>
    </source>
</evidence>
<gene>
    <name evidence="4" type="ORF">H8710_05670</name>
</gene>
<evidence type="ECO:0000256" key="1">
    <source>
        <dbReference type="SAM" id="MobiDB-lite"/>
    </source>
</evidence>
<feature type="transmembrane region" description="Helical" evidence="2">
    <location>
        <begin position="269"/>
        <end position="288"/>
    </location>
</feature>
<name>A0A926I655_9FIRM</name>